<feature type="domain" description="AAA+ ATPase" evidence="14">
    <location>
        <begin position="177"/>
        <end position="324"/>
    </location>
</feature>
<keyword evidence="10" id="KW-0472">Membrane</keyword>
<dbReference type="GO" id="GO:0006614">
    <property type="term" value="P:SRP-dependent cotranslational protein targeting to membrane"/>
    <property type="evidence" value="ECO:0007669"/>
    <property type="project" value="UniProtKB-UniRule"/>
</dbReference>
<evidence type="ECO:0000256" key="10">
    <source>
        <dbReference type="ARBA" id="ARBA00023136"/>
    </source>
</evidence>
<dbReference type="NCBIfam" id="TIGR03499">
    <property type="entry name" value="FlhF"/>
    <property type="match status" value="1"/>
</dbReference>
<evidence type="ECO:0000259" key="15">
    <source>
        <dbReference type="SMART" id="SM00962"/>
    </source>
</evidence>
<comment type="subcellular location">
    <subcellularLocation>
        <location evidence="1">Cell membrane</location>
        <topology evidence="1">Peripheral membrane protein</topology>
        <orientation evidence="1">Cytoplasmic side</orientation>
    </subcellularLocation>
</comment>
<keyword evidence="6" id="KW-0547">Nucleotide-binding</keyword>
<dbReference type="SMART" id="SM00962">
    <property type="entry name" value="SRP54"/>
    <property type="match status" value="1"/>
</dbReference>
<comment type="function">
    <text evidence="12">Necessary for flagellar biosynthesis. May be involved in translocation of the flagellum.</text>
</comment>
<evidence type="ECO:0000256" key="7">
    <source>
        <dbReference type="ARBA" id="ARBA00022795"/>
    </source>
</evidence>
<evidence type="ECO:0000256" key="5">
    <source>
        <dbReference type="ARBA" id="ARBA00022475"/>
    </source>
</evidence>
<dbReference type="Pfam" id="PF00448">
    <property type="entry name" value="SRP54"/>
    <property type="match status" value="1"/>
</dbReference>
<sequence length="371" mass="40715">MIRRELGPEATVLHTRERNAGLLGRIFLGRHFEVAASRDARVPSKLVANAEPMEVAVASEIVPVALGGDEFDYRNQYRKDFSANYGTELEELQFTSQNLRQRSPDSAIRKLPEALFEVYTDLIESDVEERVAQKILQYLREIETIDLHDPLALRAELVRKVEHDIKVTGPIQVSSGAGKVVALVGPTGVGKTTTIAKLAANFRLRENKTVGLITVDTYRIAAVEQLRTYADIIDLPMEVVSTPREMREAVARMRSLDLILMDTAGRSPRDQVRIQELKVILAEAEPSEVHVVLSAVSGAKGLTTTAEKFSSVGTTGIIVTKLDEATTLGNLLSIGQVCGLPISYMTDGQNVPDDIQVATSRKVAEMILGIQ</sequence>
<keyword evidence="9" id="KW-0342">GTP-binding</keyword>
<reference evidence="16 17" key="1">
    <citation type="submission" date="2019-02" db="EMBL/GenBank/DDBJ databases">
        <title>Deep-cultivation of Planctomycetes and their phenomic and genomic characterization uncovers novel biology.</title>
        <authorList>
            <person name="Wiegand S."/>
            <person name="Jogler M."/>
            <person name="Boedeker C."/>
            <person name="Pinto D."/>
            <person name="Vollmers J."/>
            <person name="Rivas-Marin E."/>
            <person name="Kohn T."/>
            <person name="Peeters S.H."/>
            <person name="Heuer A."/>
            <person name="Rast P."/>
            <person name="Oberbeckmann S."/>
            <person name="Bunk B."/>
            <person name="Jeske O."/>
            <person name="Meyerdierks A."/>
            <person name="Storesund J.E."/>
            <person name="Kallscheuer N."/>
            <person name="Luecker S."/>
            <person name="Lage O.M."/>
            <person name="Pohl T."/>
            <person name="Merkel B.J."/>
            <person name="Hornburger P."/>
            <person name="Mueller R.-W."/>
            <person name="Bruemmer F."/>
            <person name="Labrenz M."/>
            <person name="Spormann A.M."/>
            <person name="Op Den Camp H."/>
            <person name="Overmann J."/>
            <person name="Amann R."/>
            <person name="Jetten M.S.M."/>
            <person name="Mascher T."/>
            <person name="Medema M.H."/>
            <person name="Devos D.P."/>
            <person name="Kaster A.-K."/>
            <person name="Ovreas L."/>
            <person name="Rohde M."/>
            <person name="Galperin M.Y."/>
            <person name="Jogler C."/>
        </authorList>
    </citation>
    <scope>NUCLEOTIDE SEQUENCE [LARGE SCALE GENOMIC DNA]</scope>
    <source>
        <strain evidence="16 17">Pla144</strain>
    </source>
</reference>
<dbReference type="PANTHER" id="PTHR43134">
    <property type="entry name" value="SIGNAL RECOGNITION PARTICLE RECEPTOR SUBUNIT ALPHA"/>
    <property type="match status" value="1"/>
</dbReference>
<keyword evidence="17" id="KW-1185">Reference proteome</keyword>
<evidence type="ECO:0000256" key="6">
    <source>
        <dbReference type="ARBA" id="ARBA00022741"/>
    </source>
</evidence>
<evidence type="ECO:0000256" key="12">
    <source>
        <dbReference type="ARBA" id="ARBA00025337"/>
    </source>
</evidence>
<keyword evidence="16" id="KW-0966">Cell projection</keyword>
<dbReference type="PANTHER" id="PTHR43134:SF3">
    <property type="entry name" value="FLAGELLAR BIOSYNTHESIS PROTEIN FLHF"/>
    <property type="match status" value="1"/>
</dbReference>
<evidence type="ECO:0000256" key="11">
    <source>
        <dbReference type="ARBA" id="ARBA00023225"/>
    </source>
</evidence>
<evidence type="ECO:0000256" key="4">
    <source>
        <dbReference type="ARBA" id="ARBA00022448"/>
    </source>
</evidence>
<evidence type="ECO:0000256" key="8">
    <source>
        <dbReference type="ARBA" id="ARBA00022927"/>
    </source>
</evidence>
<dbReference type="InterPro" id="IPR047040">
    <property type="entry name" value="FlhF__GTPase_dom"/>
</dbReference>
<evidence type="ECO:0000259" key="14">
    <source>
        <dbReference type="SMART" id="SM00382"/>
    </source>
</evidence>
<dbReference type="InterPro" id="IPR020006">
    <property type="entry name" value="FlhF"/>
</dbReference>
<evidence type="ECO:0000256" key="13">
    <source>
        <dbReference type="NCBIfam" id="TIGR03499"/>
    </source>
</evidence>
<dbReference type="GO" id="GO:0015031">
    <property type="term" value="P:protein transport"/>
    <property type="evidence" value="ECO:0007669"/>
    <property type="project" value="UniProtKB-KW"/>
</dbReference>
<keyword evidence="16" id="KW-0282">Flagellum</keyword>
<dbReference type="Gene3D" id="3.40.50.300">
    <property type="entry name" value="P-loop containing nucleotide triphosphate hydrolases"/>
    <property type="match status" value="1"/>
</dbReference>
<comment type="similarity">
    <text evidence="2">Belongs to the GTP-binding SRP family.</text>
</comment>
<dbReference type="SUPFAM" id="SSF52540">
    <property type="entry name" value="P-loop containing nucleoside triphosphate hydrolases"/>
    <property type="match status" value="1"/>
</dbReference>
<dbReference type="InterPro" id="IPR003593">
    <property type="entry name" value="AAA+_ATPase"/>
</dbReference>
<keyword evidence="7" id="KW-1005">Bacterial flagellum biogenesis</keyword>
<evidence type="ECO:0000313" key="17">
    <source>
        <dbReference type="Proteomes" id="UP000318437"/>
    </source>
</evidence>
<dbReference type="InterPro" id="IPR000897">
    <property type="entry name" value="SRP54_GTPase_dom"/>
</dbReference>
<gene>
    <name evidence="16" type="primary">flhF</name>
    <name evidence="16" type="ORF">Pla144_25630</name>
</gene>
<keyword evidence="4" id="KW-0813">Transport</keyword>
<dbReference type="Proteomes" id="UP000318437">
    <property type="component" value="Unassembled WGS sequence"/>
</dbReference>
<dbReference type="GO" id="GO:0044781">
    <property type="term" value="P:bacterial-type flagellum organization"/>
    <property type="evidence" value="ECO:0007669"/>
    <property type="project" value="UniProtKB-UniRule"/>
</dbReference>
<dbReference type="GO" id="GO:0005886">
    <property type="term" value="C:plasma membrane"/>
    <property type="evidence" value="ECO:0007669"/>
    <property type="project" value="UniProtKB-SubCell"/>
</dbReference>
<dbReference type="FunFam" id="3.40.50.300:FF:000695">
    <property type="entry name" value="Flagellar biosynthesis regulator FlhF"/>
    <property type="match status" value="1"/>
</dbReference>
<name>A0A5C6CXM2_9BACT</name>
<dbReference type="SMART" id="SM00382">
    <property type="entry name" value="AAA"/>
    <property type="match status" value="1"/>
</dbReference>
<feature type="domain" description="SRP54-type proteins GTP-binding" evidence="15">
    <location>
        <begin position="178"/>
        <end position="369"/>
    </location>
</feature>
<dbReference type="GO" id="GO:0003924">
    <property type="term" value="F:GTPase activity"/>
    <property type="evidence" value="ECO:0007669"/>
    <property type="project" value="UniProtKB-UniRule"/>
</dbReference>
<dbReference type="InterPro" id="IPR027417">
    <property type="entry name" value="P-loop_NTPase"/>
</dbReference>
<dbReference type="EMBL" id="SJPS01000003">
    <property type="protein sequence ID" value="TWU27786.1"/>
    <property type="molecule type" value="Genomic_DNA"/>
</dbReference>
<keyword evidence="8" id="KW-0653">Protein transport</keyword>
<protein>
    <recommendedName>
        <fullName evidence="3 13">Flagellar biosynthesis protein FlhF</fullName>
    </recommendedName>
</protein>
<evidence type="ECO:0000256" key="2">
    <source>
        <dbReference type="ARBA" id="ARBA00008531"/>
    </source>
</evidence>
<evidence type="ECO:0000256" key="9">
    <source>
        <dbReference type="ARBA" id="ARBA00023134"/>
    </source>
</evidence>
<proteinExistence type="inferred from homology"/>
<keyword evidence="16" id="KW-0969">Cilium</keyword>
<dbReference type="Gene3D" id="1.20.120.1380">
    <property type="entry name" value="Flagellar FlhF biosynthesis protein, N domain"/>
    <property type="match status" value="1"/>
</dbReference>
<dbReference type="GO" id="GO:0005525">
    <property type="term" value="F:GTP binding"/>
    <property type="evidence" value="ECO:0007669"/>
    <property type="project" value="UniProtKB-UniRule"/>
</dbReference>
<comment type="caution">
    <text evidence="16">The sequence shown here is derived from an EMBL/GenBank/DDBJ whole genome shotgun (WGS) entry which is preliminary data.</text>
</comment>
<dbReference type="GO" id="GO:0005047">
    <property type="term" value="F:signal recognition particle binding"/>
    <property type="evidence" value="ECO:0007669"/>
    <property type="project" value="TreeGrafter"/>
</dbReference>
<evidence type="ECO:0000256" key="1">
    <source>
        <dbReference type="ARBA" id="ARBA00004413"/>
    </source>
</evidence>
<dbReference type="AlphaFoldDB" id="A0A5C6CXM2"/>
<accession>A0A5C6CXM2</accession>
<organism evidence="16 17">
    <name type="scientific">Bythopirellula polymerisocia</name>
    <dbReference type="NCBI Taxonomy" id="2528003"/>
    <lineage>
        <taxon>Bacteria</taxon>
        <taxon>Pseudomonadati</taxon>
        <taxon>Planctomycetota</taxon>
        <taxon>Planctomycetia</taxon>
        <taxon>Pirellulales</taxon>
        <taxon>Lacipirellulaceae</taxon>
        <taxon>Bythopirellula</taxon>
    </lineage>
</organism>
<keyword evidence="11" id="KW-1006">Bacterial flagellum protein export</keyword>
<keyword evidence="5" id="KW-1003">Cell membrane</keyword>
<evidence type="ECO:0000256" key="3">
    <source>
        <dbReference type="ARBA" id="ARBA00014919"/>
    </source>
</evidence>
<evidence type="ECO:0000313" key="16">
    <source>
        <dbReference type="EMBL" id="TWU27786.1"/>
    </source>
</evidence>
<dbReference type="CDD" id="cd17873">
    <property type="entry name" value="FlhF"/>
    <property type="match status" value="1"/>
</dbReference>